<dbReference type="EMBL" id="WTPW01000401">
    <property type="protein sequence ID" value="KAF0514987.1"/>
    <property type="molecule type" value="Genomic_DNA"/>
</dbReference>
<sequence>MLSLVNVVTSDPRDCSIYNDGAHLSVTMDPPIIDKYTHVLKFNTTQELGPNKVVTVSHSLIYQVTVRNDSNLDNPYVVNNLVTNRVLNLGDPAVNQIDHVALNGINSGNGFINIRILVHLFDFLEDDPLKNCALFEQSIEL</sequence>
<proteinExistence type="predicted"/>
<evidence type="ECO:0000313" key="2">
    <source>
        <dbReference type="Proteomes" id="UP000439903"/>
    </source>
</evidence>
<keyword evidence="2" id="KW-1185">Reference proteome</keyword>
<dbReference type="Proteomes" id="UP000439903">
    <property type="component" value="Unassembled WGS sequence"/>
</dbReference>
<accession>A0A8H4AN85</accession>
<name>A0A8H4AN85_GIGMA</name>
<organism evidence="1 2">
    <name type="scientific">Gigaspora margarita</name>
    <dbReference type="NCBI Taxonomy" id="4874"/>
    <lineage>
        <taxon>Eukaryota</taxon>
        <taxon>Fungi</taxon>
        <taxon>Fungi incertae sedis</taxon>
        <taxon>Mucoromycota</taxon>
        <taxon>Glomeromycotina</taxon>
        <taxon>Glomeromycetes</taxon>
        <taxon>Diversisporales</taxon>
        <taxon>Gigasporaceae</taxon>
        <taxon>Gigaspora</taxon>
    </lineage>
</organism>
<reference evidence="1 2" key="1">
    <citation type="journal article" date="2019" name="Environ. Microbiol.">
        <title>At the nexus of three kingdoms: the genome of the mycorrhizal fungus Gigaspora margarita provides insights into plant, endobacterial and fungal interactions.</title>
        <authorList>
            <person name="Venice F."/>
            <person name="Ghignone S."/>
            <person name="Salvioli di Fossalunga A."/>
            <person name="Amselem J."/>
            <person name="Novero M."/>
            <person name="Xianan X."/>
            <person name="Sedzielewska Toro K."/>
            <person name="Morin E."/>
            <person name="Lipzen A."/>
            <person name="Grigoriev I.V."/>
            <person name="Henrissat B."/>
            <person name="Martin F.M."/>
            <person name="Bonfante P."/>
        </authorList>
    </citation>
    <scope>NUCLEOTIDE SEQUENCE [LARGE SCALE GENOMIC DNA]</scope>
    <source>
        <strain evidence="1 2">BEG34</strain>
    </source>
</reference>
<gene>
    <name evidence="1" type="ORF">F8M41_017470</name>
</gene>
<protein>
    <submittedName>
        <fullName evidence="1">Uncharacterized protein</fullName>
    </submittedName>
</protein>
<comment type="caution">
    <text evidence="1">The sequence shown here is derived from an EMBL/GenBank/DDBJ whole genome shotgun (WGS) entry which is preliminary data.</text>
</comment>
<dbReference type="AlphaFoldDB" id="A0A8H4AN85"/>
<evidence type="ECO:0000313" key="1">
    <source>
        <dbReference type="EMBL" id="KAF0514987.1"/>
    </source>
</evidence>